<dbReference type="Pfam" id="PF00069">
    <property type="entry name" value="Pkinase"/>
    <property type="match status" value="1"/>
</dbReference>
<feature type="compositionally biased region" description="Pro residues" evidence="1">
    <location>
        <begin position="835"/>
        <end position="851"/>
    </location>
</feature>
<feature type="compositionally biased region" description="Pro residues" evidence="1">
    <location>
        <begin position="13"/>
        <end position="23"/>
    </location>
</feature>
<dbReference type="SUPFAM" id="SSF56112">
    <property type="entry name" value="Protein kinase-like (PK-like)"/>
    <property type="match status" value="1"/>
</dbReference>
<feature type="compositionally biased region" description="Basic and acidic residues" evidence="1">
    <location>
        <begin position="621"/>
        <end position="630"/>
    </location>
</feature>
<feature type="region of interest" description="Disordered" evidence="1">
    <location>
        <begin position="759"/>
        <end position="790"/>
    </location>
</feature>
<feature type="compositionally biased region" description="Low complexity" evidence="1">
    <location>
        <begin position="1137"/>
        <end position="1147"/>
    </location>
</feature>
<gene>
    <name evidence="3" type="ORF">PsYK624_045580</name>
</gene>
<dbReference type="PANTHER" id="PTHR24348">
    <property type="entry name" value="SERINE/THREONINE-PROTEIN KINASE UNC-51-RELATED"/>
    <property type="match status" value="1"/>
</dbReference>
<feature type="compositionally biased region" description="Basic and acidic residues" evidence="1">
    <location>
        <begin position="578"/>
        <end position="611"/>
    </location>
</feature>
<feature type="compositionally biased region" description="Basic and acidic residues" evidence="1">
    <location>
        <begin position="373"/>
        <end position="407"/>
    </location>
</feature>
<keyword evidence="4" id="KW-1185">Reference proteome</keyword>
<feature type="compositionally biased region" description="Polar residues" evidence="1">
    <location>
        <begin position="888"/>
        <end position="900"/>
    </location>
</feature>
<feature type="compositionally biased region" description="Basic and acidic residues" evidence="1">
    <location>
        <begin position="515"/>
        <end position="525"/>
    </location>
</feature>
<dbReference type="GO" id="GO:0010506">
    <property type="term" value="P:regulation of autophagy"/>
    <property type="evidence" value="ECO:0007669"/>
    <property type="project" value="InterPro"/>
</dbReference>
<dbReference type="InterPro" id="IPR045269">
    <property type="entry name" value="Atg1-like"/>
</dbReference>
<evidence type="ECO:0000313" key="3">
    <source>
        <dbReference type="EMBL" id="GJE88475.1"/>
    </source>
</evidence>
<feature type="compositionally biased region" description="Low complexity" evidence="1">
    <location>
        <begin position="528"/>
        <end position="538"/>
    </location>
</feature>
<dbReference type="Gene3D" id="1.10.510.10">
    <property type="entry name" value="Transferase(Phosphotransferase) domain 1"/>
    <property type="match status" value="1"/>
</dbReference>
<feature type="domain" description="Protein kinase" evidence="2">
    <location>
        <begin position="40"/>
        <end position="312"/>
    </location>
</feature>
<dbReference type="SMART" id="SM00220">
    <property type="entry name" value="S_TKc"/>
    <property type="match status" value="1"/>
</dbReference>
<feature type="compositionally biased region" description="Polar residues" evidence="1">
    <location>
        <begin position="770"/>
        <end position="780"/>
    </location>
</feature>
<feature type="region of interest" description="Disordered" evidence="1">
    <location>
        <begin position="1094"/>
        <end position="1152"/>
    </location>
</feature>
<dbReference type="PANTHER" id="PTHR24348:SF68">
    <property type="entry name" value="SERINE_THREONINE-PROTEIN KINASE ATG1C"/>
    <property type="match status" value="1"/>
</dbReference>
<dbReference type="InterPro" id="IPR011009">
    <property type="entry name" value="Kinase-like_dom_sf"/>
</dbReference>
<feature type="compositionally biased region" description="Low complexity" evidence="1">
    <location>
        <begin position="485"/>
        <end position="498"/>
    </location>
</feature>
<organism evidence="3 4">
    <name type="scientific">Phanerochaete sordida</name>
    <dbReference type="NCBI Taxonomy" id="48140"/>
    <lineage>
        <taxon>Eukaryota</taxon>
        <taxon>Fungi</taxon>
        <taxon>Dikarya</taxon>
        <taxon>Basidiomycota</taxon>
        <taxon>Agaricomycotina</taxon>
        <taxon>Agaricomycetes</taxon>
        <taxon>Polyporales</taxon>
        <taxon>Phanerochaetaceae</taxon>
        <taxon>Phanerochaete</taxon>
    </lineage>
</organism>
<accession>A0A9P3G610</accession>
<dbReference type="Proteomes" id="UP000703269">
    <property type="component" value="Unassembled WGS sequence"/>
</dbReference>
<dbReference type="PROSITE" id="PS50011">
    <property type="entry name" value="PROTEIN_KINASE_DOM"/>
    <property type="match status" value="1"/>
</dbReference>
<feature type="region of interest" description="Disordered" evidence="1">
    <location>
        <begin position="831"/>
        <end position="900"/>
    </location>
</feature>
<feature type="compositionally biased region" description="Basic and acidic residues" evidence="1">
    <location>
        <begin position="663"/>
        <end position="677"/>
    </location>
</feature>
<keyword evidence="3" id="KW-0418">Kinase</keyword>
<feature type="region of interest" description="Disordered" evidence="1">
    <location>
        <begin position="663"/>
        <end position="727"/>
    </location>
</feature>
<dbReference type="AlphaFoldDB" id="A0A9P3G610"/>
<feature type="compositionally biased region" description="Polar residues" evidence="1">
    <location>
        <begin position="715"/>
        <end position="727"/>
    </location>
</feature>
<name>A0A9P3G610_9APHY</name>
<dbReference type="CDD" id="cd14014">
    <property type="entry name" value="STKc_PknB_like"/>
    <property type="match status" value="1"/>
</dbReference>
<evidence type="ECO:0000256" key="1">
    <source>
        <dbReference type="SAM" id="MobiDB-lite"/>
    </source>
</evidence>
<protein>
    <submittedName>
        <fullName evidence="3">Protein kinase domain-containing protein</fullName>
    </submittedName>
</protein>
<evidence type="ECO:0000313" key="4">
    <source>
        <dbReference type="Proteomes" id="UP000703269"/>
    </source>
</evidence>
<feature type="region of interest" description="Disordered" evidence="1">
    <location>
        <begin position="1"/>
        <end position="27"/>
    </location>
</feature>
<dbReference type="OrthoDB" id="68483at2759"/>
<reference evidence="3 4" key="1">
    <citation type="submission" date="2021-08" db="EMBL/GenBank/DDBJ databases">
        <title>Draft Genome Sequence of Phanerochaete sordida strain YK-624.</title>
        <authorList>
            <person name="Mori T."/>
            <person name="Dohra H."/>
            <person name="Suzuki T."/>
            <person name="Kawagishi H."/>
            <person name="Hirai H."/>
        </authorList>
    </citation>
    <scope>NUCLEOTIDE SEQUENCE [LARGE SCALE GENOMIC DNA]</scope>
    <source>
        <strain evidence="3 4">YK-624</strain>
    </source>
</reference>
<dbReference type="GO" id="GO:0005524">
    <property type="term" value="F:ATP binding"/>
    <property type="evidence" value="ECO:0007669"/>
    <property type="project" value="InterPro"/>
</dbReference>
<dbReference type="PROSITE" id="PS00108">
    <property type="entry name" value="PROTEIN_KINASE_ST"/>
    <property type="match status" value="1"/>
</dbReference>
<evidence type="ECO:0000259" key="2">
    <source>
        <dbReference type="PROSITE" id="PS50011"/>
    </source>
</evidence>
<comment type="caution">
    <text evidence="3">The sequence shown here is derived from an EMBL/GenBank/DDBJ whole genome shotgun (WGS) entry which is preliminary data.</text>
</comment>
<proteinExistence type="predicted"/>
<feature type="compositionally biased region" description="Polar residues" evidence="1">
    <location>
        <begin position="458"/>
        <end position="468"/>
    </location>
</feature>
<dbReference type="EMBL" id="BPQB01000009">
    <property type="protein sequence ID" value="GJE88475.1"/>
    <property type="molecule type" value="Genomic_DNA"/>
</dbReference>
<feature type="compositionally biased region" description="Basic residues" evidence="1">
    <location>
        <begin position="324"/>
        <end position="335"/>
    </location>
</feature>
<feature type="region of interest" description="Disordered" evidence="1">
    <location>
        <begin position="323"/>
        <end position="630"/>
    </location>
</feature>
<dbReference type="GO" id="GO:0005737">
    <property type="term" value="C:cytoplasm"/>
    <property type="evidence" value="ECO:0007669"/>
    <property type="project" value="TreeGrafter"/>
</dbReference>
<dbReference type="InterPro" id="IPR008271">
    <property type="entry name" value="Ser/Thr_kinase_AS"/>
</dbReference>
<keyword evidence="3" id="KW-0808">Transferase</keyword>
<dbReference type="InterPro" id="IPR000719">
    <property type="entry name" value="Prot_kinase_dom"/>
</dbReference>
<sequence length="1170" mass="130583">MSSMAQRISIKTLPPPPPPPPPSGADGIRVMYDEDLSSRLHFKEEIGFGNWGSVWLCMPYAESSDGRPEPLNDVKVATKLVHRSKTATTKARVQSLWNEWKIVTSLGQSPHPSIIDFYSFVVSDSYALITMAYHPRLVSVEVPEPYAKEWFRSLLSGVQYLHDRGIAHNDIKPANILLSAANVPVIVDFGFAKQYDPKAADAFHSNLSYGTPEYLSPERAAGHMHDSRKSDVWSLGVTFFEILIGRTPFEKVEGEVFSTKEQLQKYWSLTLRGKWVGEWSLSPAMENLLRRMICPNADLRCTAAAAMADAYWEQSGSSEVKARASARSRANRKSAHLSSDTSNVDPRRIFDGVPYRQPRHKEGTESALPSWSKADKENVGAEERREKSKEKRKESEKDKEKAREKDKKTRSRTPATPHDKENVRPEPSTPSPRLKREKTRSSTILRVSRIGSIRHGRSQSQAQPTENTPPEKATPTRMHGGIHIPSLLGLGALSPASPVKYIPQSTVRPTPSPAPRKDADKENRVRQSPSPLHTSSSDSLRRKPLGPRKPSPPGSPALAPRTVLGDRTRTNGAPPAEAKPDSVVERMREWERERQRLRAREREEERRREAEADAAVAAAEQAREEREMRRDMERQRALEIELDRQREREEAEERARLEALREAHEREVHEERGRREAQALQQSGVRMHGRSASTCSPPPVQPAAPLSPLVEESESQLYGNESRSANESGLSMLKQSWKMSLDRTKRLYKSSTLVLGLAGGAGEDADYSRSRSTSFSTWEGESSEGVSPHPAIRHAAQNEEDGDDNQVDRMTLWLRNVEKVVEDARQNFAASVNTPLPPLPVAPSSRPPPLSPTSTMSRSQHSSRVRRRILPANQIFADESEVNKPDSGVSSPQKASTEPTSVVDLSIPIIPDENASQVSLVPVPCVPEAPMTPAHARARRATIYTRSPDTNRRKPSLEIEMNKHKEKSRSQHDLGRPITPVTRLQFELEQLPKPGPAPRLSMLLEKAQFIRDPVARRSSELFSMIEAPVEPVKDDLTASPFHVEPYPARLQPNCPTLDTPGRKHVEGVYDRFLMSTTGVRRVGLGYQSDAIAQPKPKPALTKRNSSFFHKRPMPPPVSSEDLRRNSMSPDEFGAMRTPAPASASTAAAKDDVTHSVSIVRRAIKAMTAKR</sequence>
<dbReference type="GO" id="GO:0004674">
    <property type="term" value="F:protein serine/threonine kinase activity"/>
    <property type="evidence" value="ECO:0007669"/>
    <property type="project" value="InterPro"/>
</dbReference>